<reference evidence="2" key="1">
    <citation type="submission" date="2023-02" db="EMBL/GenBank/DDBJ databases">
        <authorList>
            <person name="Palmer J.M."/>
        </authorList>
    </citation>
    <scope>NUCLEOTIDE SEQUENCE</scope>
    <source>
        <strain evidence="2">FW57</strain>
    </source>
</reference>
<keyword evidence="3" id="KW-1185">Reference proteome</keyword>
<feature type="region of interest" description="Disordered" evidence="1">
    <location>
        <begin position="1"/>
        <end position="31"/>
    </location>
</feature>
<evidence type="ECO:0000256" key="1">
    <source>
        <dbReference type="SAM" id="MobiDB-lite"/>
    </source>
</evidence>
<accession>A0AAD4EU62</accession>
<name>A0AAD4EU62_9PEZI</name>
<gene>
    <name evidence="2" type="ORF">NEMBOFW57_007166</name>
</gene>
<dbReference type="AlphaFoldDB" id="A0AAD4EU62"/>
<evidence type="ECO:0000313" key="3">
    <source>
        <dbReference type="Proteomes" id="UP001197093"/>
    </source>
</evidence>
<dbReference type="EMBL" id="JAHCVI010000003">
    <property type="protein sequence ID" value="KAG7287653.1"/>
    <property type="molecule type" value="Genomic_DNA"/>
</dbReference>
<dbReference type="Gene3D" id="1.25.40.20">
    <property type="entry name" value="Ankyrin repeat-containing domain"/>
    <property type="match status" value="1"/>
</dbReference>
<proteinExistence type="predicted"/>
<dbReference type="InterPro" id="IPR036770">
    <property type="entry name" value="Ankyrin_rpt-contain_sf"/>
</dbReference>
<dbReference type="Proteomes" id="UP001197093">
    <property type="component" value="Unassembled WGS sequence"/>
</dbReference>
<protein>
    <submittedName>
        <fullName evidence="2">Uncharacterized protein</fullName>
    </submittedName>
</protein>
<evidence type="ECO:0000313" key="2">
    <source>
        <dbReference type="EMBL" id="KAG7287653.1"/>
    </source>
</evidence>
<comment type="caution">
    <text evidence="2">The sequence shown here is derived from an EMBL/GenBank/DDBJ whole genome shotgun (WGS) entry which is preliminary data.</text>
</comment>
<sequence>MPVRRLKTVNRQNNMDAGEARSSDVPTRGPHPLYYPQPPDLSEGASTTLFLRCTAYQAATPQEKKAVARLERGTLFPVVSAASGWRTDFAVELVLDNRLWRDHVLEFCQLIGYALSEDDYINQDVILSSVLFGAGAVDQPGDWIHQDLKLQYFAAVSTDLLRPRLDDIEELCRAGSIRLGNWTAQNCRPDCAPKPRFDFGDVHDPLTITAVYGSEAMLLQVLEDSDVDSERFLPNSVMAAAGLVIQVGDLPRVGLIWGIKLGCRIWNLEFFRIAVRQWSRSASDRRRPGWDVVFDFLNDVLDTMVKERWANELLAMAVRENCMPVIQRLMERSRHQPGLRNELLDRSPAESRLIADAVLANHADVVEYLAGQQGIEAHLRYRNARGENVLHLASHFCNPAVFFQLVPRLLRRQLDFRSSDRV</sequence>
<dbReference type="SUPFAM" id="SSF48403">
    <property type="entry name" value="Ankyrin repeat"/>
    <property type="match status" value="1"/>
</dbReference>
<organism evidence="2 3">
    <name type="scientific">Staphylotrichum longicolle</name>
    <dbReference type="NCBI Taxonomy" id="669026"/>
    <lineage>
        <taxon>Eukaryota</taxon>
        <taxon>Fungi</taxon>
        <taxon>Dikarya</taxon>
        <taxon>Ascomycota</taxon>
        <taxon>Pezizomycotina</taxon>
        <taxon>Sordariomycetes</taxon>
        <taxon>Sordariomycetidae</taxon>
        <taxon>Sordariales</taxon>
        <taxon>Chaetomiaceae</taxon>
        <taxon>Staphylotrichum</taxon>
    </lineage>
</organism>